<protein>
    <submittedName>
        <fullName evidence="3">Uncharacterized protein</fullName>
    </submittedName>
</protein>
<organism evidence="3 4">
    <name type="scientific">Planoprotostelium fungivorum</name>
    <dbReference type="NCBI Taxonomy" id="1890364"/>
    <lineage>
        <taxon>Eukaryota</taxon>
        <taxon>Amoebozoa</taxon>
        <taxon>Evosea</taxon>
        <taxon>Variosea</taxon>
        <taxon>Cavosteliida</taxon>
        <taxon>Cavosteliaceae</taxon>
        <taxon>Planoprotostelium</taxon>
    </lineage>
</organism>
<feature type="chain" id="PRO_5015129109" evidence="2">
    <location>
        <begin position="18"/>
        <end position="562"/>
    </location>
</feature>
<dbReference type="Pfam" id="PF13668">
    <property type="entry name" value="Ferritin_2"/>
    <property type="match status" value="2"/>
</dbReference>
<dbReference type="InterPro" id="IPR009078">
    <property type="entry name" value="Ferritin-like_SF"/>
</dbReference>
<evidence type="ECO:0000256" key="1">
    <source>
        <dbReference type="SAM" id="MobiDB-lite"/>
    </source>
</evidence>
<dbReference type="Proteomes" id="UP000241769">
    <property type="component" value="Unassembled WGS sequence"/>
</dbReference>
<dbReference type="SUPFAM" id="SSF47240">
    <property type="entry name" value="Ferritin-like"/>
    <property type="match status" value="2"/>
</dbReference>
<dbReference type="EMBL" id="MDYQ01000116">
    <property type="protein sequence ID" value="PRP81833.1"/>
    <property type="molecule type" value="Genomic_DNA"/>
</dbReference>
<dbReference type="PANTHER" id="PTHR31694:SF26">
    <property type="entry name" value="OS05G0151100 PROTEIN"/>
    <property type="match status" value="1"/>
</dbReference>
<evidence type="ECO:0000256" key="2">
    <source>
        <dbReference type="SAM" id="SignalP"/>
    </source>
</evidence>
<feature type="region of interest" description="Disordered" evidence="1">
    <location>
        <begin position="483"/>
        <end position="537"/>
    </location>
</feature>
<gene>
    <name evidence="3" type="ORF">PROFUN_10582</name>
</gene>
<dbReference type="InterPro" id="IPR052965">
    <property type="entry name" value="Pigment-catalase-like"/>
</dbReference>
<dbReference type="STRING" id="1890364.A0A2P6ND06"/>
<sequence length="562" mass="58068">MKVAIFIAIIMASMVAGQQQSLASFINDNNVLNYALTLENLEAAYYQQGLNALNESAFNASGFPQGVRAAISVIAAQEADHARTLTSVLGARGWPAVTPCNYTFTFTDARSFVSLLATIEGLGTEAYVGAAIGLTNKDLLNTAAGIASVEARHTAFINYLLGQNVFPDGNQTNPASFQKVTAAVTPFFASCTPVTLSTTYNGSITVSSTTFASYQWQPASSYRFPSQPVANFYNPQFDGSQYINGNATILNSDASVLNYALVLERLESNFYQTFNQSFTPAAILADYPGLNTTLANLFSSVIGMIGEHEIIHVNTLSGALAALSQAPGATFSVASACSYNWTALNPALATPSNVSFTTFLQVAYTLESTGVKAYNGAVDKITVPSFAQTAASIHTVEAEHTAFLAQLFQPTSALNVGNGTTVKAFDAAYDAPDALNTTAVVNIVGPLLAPSCLTGVTLPGNTRVNIFNDANNNAGAPFNTATGTNANTNNGGATGTVTGTNANTNNGGATGTVTGTNANTATGTNANTNNGGTATGTNNGTSGSASFIALSMIVAAFSALVM</sequence>
<reference evidence="3 4" key="1">
    <citation type="journal article" date="2018" name="Genome Biol. Evol.">
        <title>Multiple Roots of Fruiting Body Formation in Amoebozoa.</title>
        <authorList>
            <person name="Hillmann F."/>
            <person name="Forbes G."/>
            <person name="Novohradska S."/>
            <person name="Ferling I."/>
            <person name="Riege K."/>
            <person name="Groth M."/>
            <person name="Westermann M."/>
            <person name="Marz M."/>
            <person name="Spaller T."/>
            <person name="Winckler T."/>
            <person name="Schaap P."/>
            <person name="Glockner G."/>
        </authorList>
    </citation>
    <scope>NUCLEOTIDE SEQUENCE [LARGE SCALE GENOMIC DNA]</scope>
    <source>
        <strain evidence="3 4">Jena</strain>
    </source>
</reference>
<dbReference type="OrthoDB" id="1001765at2759"/>
<evidence type="ECO:0000313" key="3">
    <source>
        <dbReference type="EMBL" id="PRP81833.1"/>
    </source>
</evidence>
<evidence type="ECO:0000313" key="4">
    <source>
        <dbReference type="Proteomes" id="UP000241769"/>
    </source>
</evidence>
<feature type="signal peptide" evidence="2">
    <location>
        <begin position="1"/>
        <end position="17"/>
    </location>
</feature>
<dbReference type="PANTHER" id="PTHR31694">
    <property type="entry name" value="DESICCATION-LIKE PROTEIN"/>
    <property type="match status" value="1"/>
</dbReference>
<comment type="caution">
    <text evidence="3">The sequence shown here is derived from an EMBL/GenBank/DDBJ whole genome shotgun (WGS) entry which is preliminary data.</text>
</comment>
<proteinExistence type="predicted"/>
<dbReference type="InParanoid" id="A0A2P6ND06"/>
<dbReference type="AlphaFoldDB" id="A0A2P6ND06"/>
<keyword evidence="4" id="KW-1185">Reference proteome</keyword>
<accession>A0A2P6ND06</accession>
<keyword evidence="2" id="KW-0732">Signal</keyword>
<name>A0A2P6ND06_9EUKA</name>